<dbReference type="EMBL" id="JAAARO010000022">
    <property type="protein sequence ID" value="KAF5727641.1"/>
    <property type="molecule type" value="Genomic_DNA"/>
</dbReference>
<protein>
    <submittedName>
        <fullName evidence="1">Translation factor GUF1 chloroplastic</fullName>
    </submittedName>
</protein>
<reference evidence="1 2" key="1">
    <citation type="journal article" date="2020" name="Nat. Commun.">
        <title>Genome of Tripterygium wilfordii and identification of cytochrome P450 involved in triptolide biosynthesis.</title>
        <authorList>
            <person name="Tu L."/>
            <person name="Su P."/>
            <person name="Zhang Z."/>
            <person name="Gao L."/>
            <person name="Wang J."/>
            <person name="Hu T."/>
            <person name="Zhou J."/>
            <person name="Zhang Y."/>
            <person name="Zhao Y."/>
            <person name="Liu Y."/>
            <person name="Song Y."/>
            <person name="Tong Y."/>
            <person name="Lu Y."/>
            <person name="Yang J."/>
            <person name="Xu C."/>
            <person name="Jia M."/>
            <person name="Peters R.J."/>
            <person name="Huang L."/>
            <person name="Gao W."/>
        </authorList>
    </citation>
    <scope>NUCLEOTIDE SEQUENCE [LARGE SCALE GENOMIC DNA]</scope>
    <source>
        <strain evidence="2">cv. XIE 37</strain>
        <tissue evidence="1">Leaf</tissue>
    </source>
</reference>
<proteinExistence type="predicted"/>
<name>A0A7J7C0J3_TRIWF</name>
<accession>A0A7J7C0J3</accession>
<comment type="caution">
    <text evidence="1">The sequence shown here is derived from an EMBL/GenBank/DDBJ whole genome shotgun (WGS) entry which is preliminary data.</text>
</comment>
<evidence type="ECO:0000313" key="1">
    <source>
        <dbReference type="EMBL" id="KAF5727641.1"/>
    </source>
</evidence>
<gene>
    <name evidence="1" type="ORF">HS088_TW22G01337</name>
</gene>
<dbReference type="InParanoid" id="A0A7J7C0J3"/>
<keyword evidence="2" id="KW-1185">Reference proteome</keyword>
<dbReference type="AlphaFoldDB" id="A0A7J7C0J3"/>
<organism evidence="1 2">
    <name type="scientific">Tripterygium wilfordii</name>
    <name type="common">Thunder God vine</name>
    <dbReference type="NCBI Taxonomy" id="458696"/>
    <lineage>
        <taxon>Eukaryota</taxon>
        <taxon>Viridiplantae</taxon>
        <taxon>Streptophyta</taxon>
        <taxon>Embryophyta</taxon>
        <taxon>Tracheophyta</taxon>
        <taxon>Spermatophyta</taxon>
        <taxon>Magnoliopsida</taxon>
        <taxon>eudicotyledons</taxon>
        <taxon>Gunneridae</taxon>
        <taxon>Pentapetalae</taxon>
        <taxon>rosids</taxon>
        <taxon>fabids</taxon>
        <taxon>Celastrales</taxon>
        <taxon>Celastraceae</taxon>
        <taxon>Tripterygium</taxon>
    </lineage>
</organism>
<sequence>MRIPPPHNTTDMPLRVSIFDRILPPHNTTDIAFEGFDIRQEDYVADEIGVLSLNRTEVEE</sequence>
<evidence type="ECO:0000313" key="2">
    <source>
        <dbReference type="Proteomes" id="UP000593562"/>
    </source>
</evidence>
<dbReference type="Proteomes" id="UP000593562">
    <property type="component" value="Unassembled WGS sequence"/>
</dbReference>